<reference evidence="1" key="2">
    <citation type="submission" date="2025-09" db="UniProtKB">
        <authorList>
            <consortium name="Ensembl"/>
        </authorList>
    </citation>
    <scope>IDENTIFICATION</scope>
</reference>
<reference evidence="1" key="1">
    <citation type="submission" date="2025-08" db="UniProtKB">
        <authorList>
            <consortium name="Ensembl"/>
        </authorList>
    </citation>
    <scope>IDENTIFICATION</scope>
</reference>
<sequence length="79" mass="8714">IRTDGRAAGLSRAMAERAARRCCLGWDFSTQQVPSVQMDFALPCDRPWLAPACPGLQTQDCWPEVCATARCLQTGRKES</sequence>
<protein>
    <submittedName>
        <fullName evidence="1">Uncharacterized protein</fullName>
    </submittedName>
</protein>
<dbReference type="AlphaFoldDB" id="A0A8C8YR89"/>
<dbReference type="Proteomes" id="UP000694414">
    <property type="component" value="Unplaced"/>
</dbReference>
<proteinExistence type="predicted"/>
<name>A0A8C8YR89_PROSS</name>
<accession>A0A8C8YR89</accession>
<dbReference type="Ensembl" id="ENSPSMT00000005295.1">
    <property type="protein sequence ID" value="ENSPSMP00000004382.1"/>
    <property type="gene ID" value="ENSPSMG00000003516.1"/>
</dbReference>
<evidence type="ECO:0000313" key="2">
    <source>
        <dbReference type="Proteomes" id="UP000694414"/>
    </source>
</evidence>
<evidence type="ECO:0000313" key="1">
    <source>
        <dbReference type="Ensembl" id="ENSPSMP00000004382.1"/>
    </source>
</evidence>
<keyword evidence="2" id="KW-1185">Reference proteome</keyword>
<organism evidence="1 2">
    <name type="scientific">Prolemur simus</name>
    <name type="common">Greater bamboo lemur</name>
    <name type="synonym">Hapalemur simus</name>
    <dbReference type="NCBI Taxonomy" id="1328070"/>
    <lineage>
        <taxon>Eukaryota</taxon>
        <taxon>Metazoa</taxon>
        <taxon>Chordata</taxon>
        <taxon>Craniata</taxon>
        <taxon>Vertebrata</taxon>
        <taxon>Euteleostomi</taxon>
        <taxon>Mammalia</taxon>
        <taxon>Eutheria</taxon>
        <taxon>Euarchontoglires</taxon>
        <taxon>Primates</taxon>
        <taxon>Strepsirrhini</taxon>
        <taxon>Lemuriformes</taxon>
        <taxon>Lemuridae</taxon>
        <taxon>Prolemur</taxon>
    </lineage>
</organism>